<evidence type="ECO:0000313" key="13">
    <source>
        <dbReference type="Proteomes" id="UP000035642"/>
    </source>
</evidence>
<evidence type="ECO:0000259" key="12">
    <source>
        <dbReference type="Pfam" id="PF00156"/>
    </source>
</evidence>
<evidence type="ECO:0000256" key="6">
    <source>
        <dbReference type="ARBA" id="ARBA00011738"/>
    </source>
</evidence>
<reference evidence="13" key="1">
    <citation type="submission" date="2012-09" db="EMBL/GenBank/DDBJ databases">
        <authorList>
            <person name="Martin A.A."/>
        </authorList>
    </citation>
    <scope>NUCLEOTIDE SEQUENCE</scope>
</reference>
<comment type="pathway">
    <text evidence="4">Purine metabolism; AMP biosynthesis via salvage pathway; AMP from adenine: step 1/1.</text>
</comment>
<keyword evidence="8" id="KW-0963">Cytoplasm</keyword>
<evidence type="ECO:0000256" key="7">
    <source>
        <dbReference type="ARBA" id="ARBA00011893"/>
    </source>
</evidence>
<dbReference type="GO" id="GO:0002055">
    <property type="term" value="F:adenine binding"/>
    <property type="evidence" value="ECO:0007669"/>
    <property type="project" value="TreeGrafter"/>
</dbReference>
<dbReference type="InterPro" id="IPR029057">
    <property type="entry name" value="PRTase-like"/>
</dbReference>
<dbReference type="PANTHER" id="PTHR32315">
    <property type="entry name" value="ADENINE PHOSPHORIBOSYLTRANSFERASE"/>
    <property type="match status" value="1"/>
</dbReference>
<dbReference type="GO" id="GO:0016208">
    <property type="term" value="F:AMP binding"/>
    <property type="evidence" value="ECO:0007669"/>
    <property type="project" value="TreeGrafter"/>
</dbReference>
<dbReference type="FunFam" id="3.40.50.2020:FF:000004">
    <property type="entry name" value="Adenine phosphoribosyltransferase"/>
    <property type="match status" value="1"/>
</dbReference>
<evidence type="ECO:0000313" key="14">
    <source>
        <dbReference type="WBParaSite" id="ACAC_0000334701-mRNA-1"/>
    </source>
</evidence>
<dbReference type="GO" id="GO:0044209">
    <property type="term" value="P:AMP salvage"/>
    <property type="evidence" value="ECO:0007669"/>
    <property type="project" value="TreeGrafter"/>
</dbReference>
<dbReference type="Pfam" id="PF00156">
    <property type="entry name" value="Pribosyltran"/>
    <property type="match status" value="1"/>
</dbReference>
<dbReference type="NCBIfam" id="NF002636">
    <property type="entry name" value="PRK02304.1-5"/>
    <property type="match status" value="1"/>
</dbReference>
<evidence type="ECO:0000256" key="1">
    <source>
        <dbReference type="ARBA" id="ARBA00000868"/>
    </source>
</evidence>
<name>A0A0K0CZZ1_ANGCA</name>
<dbReference type="EC" id="2.4.2.7" evidence="7"/>
<comment type="catalytic activity">
    <reaction evidence="1">
        <text>AMP + diphosphate = 5-phospho-alpha-D-ribose 1-diphosphate + adenine</text>
        <dbReference type="Rhea" id="RHEA:16609"/>
        <dbReference type="ChEBI" id="CHEBI:16708"/>
        <dbReference type="ChEBI" id="CHEBI:33019"/>
        <dbReference type="ChEBI" id="CHEBI:58017"/>
        <dbReference type="ChEBI" id="CHEBI:456215"/>
        <dbReference type="EC" id="2.4.2.7"/>
    </reaction>
</comment>
<comment type="function">
    <text evidence="2">Catalyzes a salvage reaction resulting in the formation of AMP, that is energically less costly than de novo synthesis.</text>
</comment>
<dbReference type="SUPFAM" id="SSF53271">
    <property type="entry name" value="PRTase-like"/>
    <property type="match status" value="1"/>
</dbReference>
<dbReference type="Gene3D" id="3.40.50.2020">
    <property type="match status" value="1"/>
</dbReference>
<protein>
    <recommendedName>
        <fullName evidence="7">adenine phosphoribosyltransferase</fullName>
        <ecNumber evidence="7">2.4.2.7</ecNumber>
    </recommendedName>
</protein>
<evidence type="ECO:0000256" key="10">
    <source>
        <dbReference type="ARBA" id="ARBA00022679"/>
    </source>
</evidence>
<keyword evidence="11" id="KW-0660">Purine salvage</keyword>
<evidence type="ECO:0000256" key="5">
    <source>
        <dbReference type="ARBA" id="ARBA00008391"/>
    </source>
</evidence>
<dbReference type="InterPro" id="IPR050054">
    <property type="entry name" value="UPRTase/APRTase"/>
</dbReference>
<comment type="similarity">
    <text evidence="5">Belongs to the purine/pyrimidine phosphoribosyltransferase family.</text>
</comment>
<evidence type="ECO:0000256" key="4">
    <source>
        <dbReference type="ARBA" id="ARBA00004659"/>
    </source>
</evidence>
<evidence type="ECO:0000256" key="9">
    <source>
        <dbReference type="ARBA" id="ARBA00022676"/>
    </source>
</evidence>
<dbReference type="WBParaSite" id="ACAC_0000334701-mRNA-1">
    <property type="protein sequence ID" value="ACAC_0000334701-mRNA-1"/>
    <property type="gene ID" value="ACAC_0000334701"/>
</dbReference>
<organism evidence="13 14">
    <name type="scientific">Angiostrongylus cantonensis</name>
    <name type="common">Rat lungworm</name>
    <dbReference type="NCBI Taxonomy" id="6313"/>
    <lineage>
        <taxon>Eukaryota</taxon>
        <taxon>Metazoa</taxon>
        <taxon>Ecdysozoa</taxon>
        <taxon>Nematoda</taxon>
        <taxon>Chromadorea</taxon>
        <taxon>Rhabditida</taxon>
        <taxon>Rhabditina</taxon>
        <taxon>Rhabditomorpha</taxon>
        <taxon>Strongyloidea</taxon>
        <taxon>Metastrongylidae</taxon>
        <taxon>Angiostrongylus</taxon>
    </lineage>
</organism>
<evidence type="ECO:0000256" key="2">
    <source>
        <dbReference type="ARBA" id="ARBA00003968"/>
    </source>
</evidence>
<comment type="subunit">
    <text evidence="6">Homodimer.</text>
</comment>
<keyword evidence="13" id="KW-1185">Reference proteome</keyword>
<dbReference type="GO" id="GO:0003999">
    <property type="term" value="F:adenine phosphoribosyltransferase activity"/>
    <property type="evidence" value="ECO:0007669"/>
    <property type="project" value="UniProtKB-EC"/>
</dbReference>
<feature type="domain" description="Phosphoribosyltransferase" evidence="12">
    <location>
        <begin position="25"/>
        <end position="121"/>
    </location>
</feature>
<keyword evidence="10" id="KW-0808">Transferase</keyword>
<dbReference type="GO" id="GO:0006168">
    <property type="term" value="P:adenine salvage"/>
    <property type="evidence" value="ECO:0007669"/>
    <property type="project" value="TreeGrafter"/>
</dbReference>
<comment type="subcellular location">
    <subcellularLocation>
        <location evidence="3">Cytoplasm</location>
    </subcellularLocation>
</comment>
<dbReference type="Proteomes" id="UP000035642">
    <property type="component" value="Unassembled WGS sequence"/>
</dbReference>
<dbReference type="STRING" id="6313.A0A0K0CZZ1"/>
<evidence type="ECO:0000256" key="3">
    <source>
        <dbReference type="ARBA" id="ARBA00004496"/>
    </source>
</evidence>
<evidence type="ECO:0000256" key="8">
    <source>
        <dbReference type="ARBA" id="ARBA00022490"/>
    </source>
</evidence>
<dbReference type="AlphaFoldDB" id="A0A0K0CZZ1"/>
<proteinExistence type="inferred from homology"/>
<dbReference type="PANTHER" id="PTHR32315:SF3">
    <property type="entry name" value="ADENINE PHOSPHORIBOSYLTRANSFERASE"/>
    <property type="match status" value="1"/>
</dbReference>
<accession>A0A0K0CZZ1</accession>
<dbReference type="GO" id="GO:0006166">
    <property type="term" value="P:purine ribonucleoside salvage"/>
    <property type="evidence" value="ECO:0007669"/>
    <property type="project" value="UniProtKB-KW"/>
</dbReference>
<sequence length="152" mass="16502">MPLFSHPTLVEQLCCAIADHLRIEVGEIDAIAALEARGFLFGPIVAIRLGIPFIPIRKKGKLPGDCIQASYVKEYGEDIIEIQSNVVSQGWRIVILDDLLATGGTIKAAVDVISKAGAIVKEVFVIIELTPLHGRDKIPEVPVFSLISYNEA</sequence>
<dbReference type="GO" id="GO:0005737">
    <property type="term" value="C:cytoplasm"/>
    <property type="evidence" value="ECO:0007669"/>
    <property type="project" value="UniProtKB-SubCell"/>
</dbReference>
<dbReference type="InterPro" id="IPR000836">
    <property type="entry name" value="PRTase_dom"/>
</dbReference>
<keyword evidence="9" id="KW-0328">Glycosyltransferase</keyword>
<dbReference type="CDD" id="cd06223">
    <property type="entry name" value="PRTases_typeI"/>
    <property type="match status" value="1"/>
</dbReference>
<reference evidence="14" key="2">
    <citation type="submission" date="2017-02" db="UniProtKB">
        <authorList>
            <consortium name="WormBaseParasite"/>
        </authorList>
    </citation>
    <scope>IDENTIFICATION</scope>
</reference>
<evidence type="ECO:0000256" key="11">
    <source>
        <dbReference type="ARBA" id="ARBA00022726"/>
    </source>
</evidence>